<feature type="transmembrane region" description="Helical" evidence="2">
    <location>
        <begin position="498"/>
        <end position="518"/>
    </location>
</feature>
<keyword evidence="2" id="KW-0472">Membrane</keyword>
<feature type="region of interest" description="Disordered" evidence="1">
    <location>
        <begin position="413"/>
        <end position="440"/>
    </location>
</feature>
<evidence type="ECO:0000313" key="3">
    <source>
        <dbReference type="EMBL" id="SUZ80721.1"/>
    </source>
</evidence>
<gene>
    <name evidence="3" type="ORF">METZ01_LOCUS33575</name>
</gene>
<sequence>VDRRAFLRNGLAATAGSVLLATTPAGATAARPGVGPYGSLDGRSPDRNGLVLPEGFASRVVAVGGSPVNGTDYRWPVFPDGKGTVPMADGGWSLACNHEVFDFQTPGERWGGASAIRFAADGSITGASAILTDSHSNSRGATTPWGTWLSCQEAFGGDGLVWECDPMGHDPAVARHALGVRTHGSVAVDPAGGHCYLTEAHRDGRLYRFTILNEADSGAALADGLLEAMAVDRDGGVSWLAVPDPSATVIPTRVQVADGFVTPVGGGVWVHDGVLLFTTALDDRVHAVDLAGQHHSVVWDGSGHRQPLVGIGDLTVHARSGDLFVVEDRGDMEVAVISPEGEVAPFCRMVGADHRLSQATGPCFDPSGTRLYVSSLRGRGEALVRDMVPAIDWGTGAEGRHVGVTWEVSGPFRAKPSASPEGGPAVPSTTTEIRTSPATTTSHAIATTTSHAVGTTTVATVEPGTPSPSTTLERAGDLSASEGSMEAGRPRREPSGGLPAVGLGAAAVLIAGGAALVLRRRRGDR</sequence>
<dbReference type="PANTHER" id="PTHR35399:SF4">
    <property type="entry name" value="MEMBRANE PROTEIN"/>
    <property type="match status" value="1"/>
</dbReference>
<protein>
    <submittedName>
        <fullName evidence="3">Uncharacterized protein</fullName>
    </submittedName>
</protein>
<proteinExistence type="predicted"/>
<accession>A0A381QMY0</accession>
<evidence type="ECO:0000256" key="2">
    <source>
        <dbReference type="SAM" id="Phobius"/>
    </source>
</evidence>
<dbReference type="SUPFAM" id="SSF75011">
    <property type="entry name" value="3-carboxy-cis,cis-mucoante lactonizing enzyme"/>
    <property type="match status" value="1"/>
</dbReference>
<keyword evidence="2" id="KW-1133">Transmembrane helix</keyword>
<dbReference type="InterPro" id="IPR008557">
    <property type="entry name" value="PhoX"/>
</dbReference>
<dbReference type="AlphaFoldDB" id="A0A381QMY0"/>
<feature type="region of interest" description="Disordered" evidence="1">
    <location>
        <begin position="458"/>
        <end position="500"/>
    </location>
</feature>
<reference evidence="3" key="1">
    <citation type="submission" date="2018-05" db="EMBL/GenBank/DDBJ databases">
        <authorList>
            <person name="Lanie J.A."/>
            <person name="Ng W.-L."/>
            <person name="Kazmierczak K.M."/>
            <person name="Andrzejewski T.M."/>
            <person name="Davidsen T.M."/>
            <person name="Wayne K.J."/>
            <person name="Tettelin H."/>
            <person name="Glass J.I."/>
            <person name="Rusch D."/>
            <person name="Podicherti R."/>
            <person name="Tsui H.-C.T."/>
            <person name="Winkler M.E."/>
        </authorList>
    </citation>
    <scope>NUCLEOTIDE SEQUENCE</scope>
</reference>
<name>A0A381QMY0_9ZZZZ</name>
<dbReference type="Pfam" id="PF05787">
    <property type="entry name" value="PhoX"/>
    <property type="match status" value="1"/>
</dbReference>
<dbReference type="EMBL" id="UINC01001438">
    <property type="protein sequence ID" value="SUZ80721.1"/>
    <property type="molecule type" value="Genomic_DNA"/>
</dbReference>
<keyword evidence="2" id="KW-0812">Transmembrane</keyword>
<dbReference type="PANTHER" id="PTHR35399">
    <property type="entry name" value="SLR8030 PROTEIN"/>
    <property type="match status" value="1"/>
</dbReference>
<organism evidence="3">
    <name type="scientific">marine metagenome</name>
    <dbReference type="NCBI Taxonomy" id="408172"/>
    <lineage>
        <taxon>unclassified sequences</taxon>
        <taxon>metagenomes</taxon>
        <taxon>ecological metagenomes</taxon>
    </lineage>
</organism>
<evidence type="ECO:0000256" key="1">
    <source>
        <dbReference type="SAM" id="MobiDB-lite"/>
    </source>
</evidence>
<feature type="non-terminal residue" evidence="3">
    <location>
        <position position="1"/>
    </location>
</feature>